<dbReference type="GO" id="GO:0015074">
    <property type="term" value="P:DNA integration"/>
    <property type="evidence" value="ECO:0007669"/>
    <property type="project" value="UniProtKB-KW"/>
</dbReference>
<dbReference type="GO" id="GO:0003677">
    <property type="term" value="F:DNA binding"/>
    <property type="evidence" value="ECO:0007669"/>
    <property type="project" value="UniProtKB-UniRule"/>
</dbReference>
<evidence type="ECO:0000256" key="2">
    <source>
        <dbReference type="PROSITE-ProRule" id="PRU01248"/>
    </source>
</evidence>
<keyword evidence="5" id="KW-1185">Reference proteome</keyword>
<evidence type="ECO:0000259" key="3">
    <source>
        <dbReference type="PROSITE" id="PS51900"/>
    </source>
</evidence>
<comment type="caution">
    <text evidence="4">The sequence shown here is derived from an EMBL/GenBank/DDBJ whole genome shotgun (WGS) entry which is preliminary data.</text>
</comment>
<feature type="domain" description="Core-binding (CB)" evidence="3">
    <location>
        <begin position="7"/>
        <end position="75"/>
    </location>
</feature>
<keyword evidence="1" id="KW-0229">DNA integration</keyword>
<proteinExistence type="predicted"/>
<dbReference type="InterPro" id="IPR044068">
    <property type="entry name" value="CB"/>
</dbReference>
<evidence type="ECO:0000256" key="1">
    <source>
        <dbReference type="ARBA" id="ARBA00022908"/>
    </source>
</evidence>
<accession>A0A2T3IIA8</accession>
<dbReference type="PROSITE" id="PS51900">
    <property type="entry name" value="CB"/>
    <property type="match status" value="1"/>
</dbReference>
<dbReference type="RefSeq" id="WP_107351820.1">
    <property type="nucleotide sequence ID" value="NZ_PYMH01000027.1"/>
</dbReference>
<gene>
    <name evidence="4" type="ORF">C9I99_26415</name>
</gene>
<reference evidence="4 5" key="1">
    <citation type="submission" date="2018-03" db="EMBL/GenBank/DDBJ databases">
        <title>Whole genome sequencing of Histamine producing bacteria.</title>
        <authorList>
            <person name="Butler K."/>
        </authorList>
    </citation>
    <scope>NUCLEOTIDE SEQUENCE [LARGE SCALE GENOMIC DNA]</scope>
    <source>
        <strain evidence="4 5">JCM 13586</strain>
    </source>
</reference>
<dbReference type="AlphaFoldDB" id="A0A2T3IIA8"/>
<name>A0A2T3IIA8_9GAMM</name>
<evidence type="ECO:0000313" key="4">
    <source>
        <dbReference type="EMBL" id="PSU28074.1"/>
    </source>
</evidence>
<evidence type="ECO:0000313" key="5">
    <source>
        <dbReference type="Proteomes" id="UP000241222"/>
    </source>
</evidence>
<organism evidence="4 5">
    <name type="scientific">Photobacterium lutimaris</name>
    <dbReference type="NCBI Taxonomy" id="388278"/>
    <lineage>
        <taxon>Bacteria</taxon>
        <taxon>Pseudomonadati</taxon>
        <taxon>Pseudomonadota</taxon>
        <taxon>Gammaproteobacteria</taxon>
        <taxon>Vibrionales</taxon>
        <taxon>Vibrionaceae</taxon>
        <taxon>Photobacterium</taxon>
    </lineage>
</organism>
<protein>
    <recommendedName>
        <fullName evidence="3">Core-binding (CB) domain-containing protein</fullName>
    </recommendedName>
</protein>
<dbReference type="EMBL" id="PYMH01000027">
    <property type="protein sequence ID" value="PSU28074.1"/>
    <property type="molecule type" value="Genomic_DNA"/>
</dbReference>
<sequence>MIKDKDVQIERVINDFEKYNRFRGVSQKTQKSYSSELKNIFKLSKKNPLNFNSKDANFIYYALYDMPANMIKKKN</sequence>
<dbReference type="Proteomes" id="UP000241222">
    <property type="component" value="Unassembled WGS sequence"/>
</dbReference>
<keyword evidence="2" id="KW-0238">DNA-binding</keyword>